<dbReference type="SMART" id="SM00855">
    <property type="entry name" value="PGAM"/>
    <property type="match status" value="1"/>
</dbReference>
<protein>
    <submittedName>
        <fullName evidence="2">Histidine phosphatase family protein</fullName>
    </submittedName>
</protein>
<comment type="caution">
    <text evidence="2">The sequence shown here is derived from an EMBL/GenBank/DDBJ whole genome shotgun (WGS) entry which is preliminary data.</text>
</comment>
<dbReference type="InterPro" id="IPR029033">
    <property type="entry name" value="His_PPase_superfam"/>
</dbReference>
<evidence type="ECO:0000256" key="1">
    <source>
        <dbReference type="ARBA" id="ARBA00022801"/>
    </source>
</evidence>
<organism evidence="2 3">
    <name type="scientific">Arthrobacter cavernae</name>
    <dbReference type="NCBI Taxonomy" id="2817681"/>
    <lineage>
        <taxon>Bacteria</taxon>
        <taxon>Bacillati</taxon>
        <taxon>Actinomycetota</taxon>
        <taxon>Actinomycetes</taxon>
        <taxon>Micrococcales</taxon>
        <taxon>Micrococcaceae</taxon>
        <taxon>Arthrobacter</taxon>
    </lineage>
</organism>
<dbReference type="EMBL" id="JAFNLL010000071">
    <property type="protein sequence ID" value="MBO1269924.1"/>
    <property type="molecule type" value="Genomic_DNA"/>
</dbReference>
<keyword evidence="1" id="KW-0378">Hydrolase</keyword>
<evidence type="ECO:0000313" key="3">
    <source>
        <dbReference type="Proteomes" id="UP000664164"/>
    </source>
</evidence>
<dbReference type="AlphaFoldDB" id="A0A939KLG7"/>
<dbReference type="Proteomes" id="UP000664164">
    <property type="component" value="Unassembled WGS sequence"/>
</dbReference>
<dbReference type="GO" id="GO:0016787">
    <property type="term" value="F:hydrolase activity"/>
    <property type="evidence" value="ECO:0007669"/>
    <property type="project" value="UniProtKB-KW"/>
</dbReference>
<dbReference type="PANTHER" id="PTHR20935:SF0">
    <property type="entry name" value="SERINE_THREONINE-PROTEIN PHOSPHATASE PGAM5, MITOCHONDRIAL"/>
    <property type="match status" value="1"/>
</dbReference>
<sequence length="217" mass="23497">MSVLYLVRHGQASFGTEDYDRLSARGKNQSQALGTYLMRAGTSPTRVVSGGMKRQRQTVQGLIEAAGWDTPPVVDPGWDEFNASDLLNAYPEDDPGAKTDSRAFQRLLEKASARWASNDHDADYLESFSAFTQRIDTALDNAVEGLGSGQDAVVVSSSGAIAWAAARLLNGGFPQWLALNRVTVNSGVTKIVTGSSGKTMVTFNDHGHLPRSWVTYR</sequence>
<dbReference type="RefSeq" id="WP_207617843.1">
    <property type="nucleotide sequence ID" value="NZ_JAFNLL010000071.1"/>
</dbReference>
<dbReference type="Gene3D" id="3.40.50.1240">
    <property type="entry name" value="Phosphoglycerate mutase-like"/>
    <property type="match status" value="1"/>
</dbReference>
<name>A0A939KLG7_9MICC</name>
<keyword evidence="3" id="KW-1185">Reference proteome</keyword>
<accession>A0A939KLG7</accession>
<reference evidence="2" key="1">
    <citation type="submission" date="2021-03" db="EMBL/GenBank/DDBJ databases">
        <title>A new species, PO-11, isolated from a karst cave deposit.</title>
        <authorList>
            <person name="Zhaoxiaoyong W."/>
        </authorList>
    </citation>
    <scope>NUCLEOTIDE SEQUENCE</scope>
    <source>
        <strain evidence="2">PO-11</strain>
    </source>
</reference>
<dbReference type="CDD" id="cd07067">
    <property type="entry name" value="HP_PGM_like"/>
    <property type="match status" value="1"/>
</dbReference>
<dbReference type="InterPro" id="IPR051021">
    <property type="entry name" value="Mito_Ser/Thr_phosphatase"/>
</dbReference>
<dbReference type="InterPro" id="IPR013078">
    <property type="entry name" value="His_Pase_superF_clade-1"/>
</dbReference>
<dbReference type="SUPFAM" id="SSF53254">
    <property type="entry name" value="Phosphoglycerate mutase-like"/>
    <property type="match status" value="1"/>
</dbReference>
<gene>
    <name evidence="2" type="ORF">J1902_18515</name>
</gene>
<dbReference type="Pfam" id="PF00300">
    <property type="entry name" value="His_Phos_1"/>
    <property type="match status" value="1"/>
</dbReference>
<dbReference type="PANTHER" id="PTHR20935">
    <property type="entry name" value="PHOSPHOGLYCERATE MUTASE-RELATED"/>
    <property type="match status" value="1"/>
</dbReference>
<proteinExistence type="predicted"/>
<evidence type="ECO:0000313" key="2">
    <source>
        <dbReference type="EMBL" id="MBO1269924.1"/>
    </source>
</evidence>